<dbReference type="KEGG" id="wch:wcw_0528"/>
<sequence>MQKPKKTTKTVSSPSQASYVKFVTHLKLKIRSAQFKAALAVNRELIRLYWEIGKEILDRQQKDGWGTSVIERISKDIQNEFPGIEGFSRSNLFRMKTFYLSYEKVAQAVRQLEDLPVFNIPWGQNIAIFEGVKTLEERL</sequence>
<accession>D6YUT8</accession>
<dbReference type="HOGENOM" id="CLU_046640_4_0_0"/>
<dbReference type="InterPro" id="IPR041527">
    <property type="entry name" value="YhcG_N"/>
</dbReference>
<gene>
    <name evidence="2" type="ordered locus">wcw_0528</name>
</gene>
<dbReference type="PANTHER" id="PTHR30547:SF0">
    <property type="entry name" value="BLR8175 PROTEIN"/>
    <property type="match status" value="1"/>
</dbReference>
<evidence type="ECO:0000313" key="2">
    <source>
        <dbReference type="EMBL" id="ADI37899.1"/>
    </source>
</evidence>
<evidence type="ECO:0000313" key="3">
    <source>
        <dbReference type="Proteomes" id="UP000001505"/>
    </source>
</evidence>
<dbReference type="Pfam" id="PF17761">
    <property type="entry name" value="DUF1016_N"/>
    <property type="match status" value="1"/>
</dbReference>
<keyword evidence="3" id="KW-1185">Reference proteome</keyword>
<organism evidence="2 3">
    <name type="scientific">Waddlia chondrophila (strain ATCC VR-1470 / WSU 86-1044)</name>
    <dbReference type="NCBI Taxonomy" id="716544"/>
    <lineage>
        <taxon>Bacteria</taxon>
        <taxon>Pseudomonadati</taxon>
        <taxon>Chlamydiota</taxon>
        <taxon>Chlamydiia</taxon>
        <taxon>Parachlamydiales</taxon>
        <taxon>Waddliaceae</taxon>
        <taxon>Waddlia</taxon>
    </lineage>
</organism>
<dbReference type="STRING" id="716544.wcw_0528"/>
<name>D6YUT8_WADCW</name>
<dbReference type="EMBL" id="CP001928">
    <property type="protein sequence ID" value="ADI37899.1"/>
    <property type="molecule type" value="Genomic_DNA"/>
</dbReference>
<dbReference type="InterPro" id="IPR053148">
    <property type="entry name" value="PD-DEXK-like_domain"/>
</dbReference>
<dbReference type="Proteomes" id="UP000001505">
    <property type="component" value="Chromosome"/>
</dbReference>
<dbReference type="eggNOG" id="COG4804">
    <property type="taxonomic scope" value="Bacteria"/>
</dbReference>
<reference evidence="2 3" key="1">
    <citation type="journal article" date="2010" name="PLoS ONE">
        <title>The Waddlia genome: a window into chlamydial biology.</title>
        <authorList>
            <person name="Bertelli C."/>
            <person name="Collyn F."/>
            <person name="Croxatto A."/>
            <person name="Ruckert C."/>
            <person name="Polkinghorne A."/>
            <person name="Kebbi-Beghdadi C."/>
            <person name="Goesmann A."/>
            <person name="Vaughan L."/>
            <person name="Greub G."/>
        </authorList>
    </citation>
    <scope>NUCLEOTIDE SEQUENCE [LARGE SCALE GENOMIC DNA]</scope>
    <source>
        <strain evidence="3">ATCC VR-1470 / WSU 86-1044</strain>
    </source>
</reference>
<feature type="domain" description="YhcG N-terminal" evidence="1">
    <location>
        <begin position="26"/>
        <end position="138"/>
    </location>
</feature>
<protein>
    <recommendedName>
        <fullName evidence="1">YhcG N-terminal domain-containing protein</fullName>
    </recommendedName>
</protein>
<evidence type="ECO:0000259" key="1">
    <source>
        <dbReference type="Pfam" id="PF17761"/>
    </source>
</evidence>
<dbReference type="RefSeq" id="WP_013181625.1">
    <property type="nucleotide sequence ID" value="NC_014225.1"/>
</dbReference>
<proteinExistence type="predicted"/>
<dbReference type="PANTHER" id="PTHR30547">
    <property type="entry name" value="UNCHARACTERIZED PROTEIN YHCG-RELATED"/>
    <property type="match status" value="1"/>
</dbReference>
<dbReference type="AlphaFoldDB" id="D6YUT8"/>